<dbReference type="FunFam" id="3.40.50.300:FF:001119">
    <property type="entry name" value="Iron-sulfur cluster carrier protein"/>
    <property type="match status" value="1"/>
</dbReference>
<dbReference type="InterPro" id="IPR027417">
    <property type="entry name" value="P-loop_NTPase"/>
</dbReference>
<dbReference type="InterPro" id="IPR019591">
    <property type="entry name" value="Mrp/NBP35_ATP-bd"/>
</dbReference>
<dbReference type="GO" id="GO:0016226">
    <property type="term" value="P:iron-sulfur cluster assembly"/>
    <property type="evidence" value="ECO:0007669"/>
    <property type="project" value="InterPro"/>
</dbReference>
<evidence type="ECO:0000256" key="2">
    <source>
        <dbReference type="ARBA" id="ARBA00022741"/>
    </source>
</evidence>
<comment type="similarity">
    <text evidence="6">Belongs to the Mrp/NBP35 ATP-binding proteins family.</text>
</comment>
<keyword evidence="8" id="KW-1185">Reference proteome</keyword>
<dbReference type="Proteomes" id="UP001300383">
    <property type="component" value="Unassembled WGS sequence"/>
</dbReference>
<dbReference type="GO" id="GO:0140663">
    <property type="term" value="F:ATP-dependent FeS chaperone activity"/>
    <property type="evidence" value="ECO:0007669"/>
    <property type="project" value="InterPro"/>
</dbReference>
<evidence type="ECO:0000256" key="1">
    <source>
        <dbReference type="ARBA" id="ARBA00022723"/>
    </source>
</evidence>
<protein>
    <recommendedName>
        <fullName evidence="6">Iron-sulfur cluster carrier protein</fullName>
    </recommendedName>
</protein>
<dbReference type="PANTHER" id="PTHR42961">
    <property type="entry name" value="IRON-SULFUR PROTEIN NUBPL"/>
    <property type="match status" value="1"/>
</dbReference>
<evidence type="ECO:0000313" key="7">
    <source>
        <dbReference type="EMBL" id="MDI9242236.1"/>
    </source>
</evidence>
<keyword evidence="4 6" id="KW-0408">Iron</keyword>
<keyword evidence="3 6" id="KW-0067">ATP-binding</keyword>
<dbReference type="Pfam" id="PF10609">
    <property type="entry name" value="ParA"/>
    <property type="match status" value="1"/>
</dbReference>
<proteinExistence type="inferred from homology"/>
<dbReference type="RefSeq" id="WP_283230685.1">
    <property type="nucleotide sequence ID" value="NZ_JASGBQ010000009.1"/>
</dbReference>
<evidence type="ECO:0000313" key="8">
    <source>
        <dbReference type="Proteomes" id="UP001300383"/>
    </source>
</evidence>
<comment type="caution">
    <text evidence="7">The sequence shown here is derived from an EMBL/GenBank/DDBJ whole genome shotgun (WGS) entry which is preliminary data.</text>
</comment>
<accession>A0AAP4B8Z8</accession>
<dbReference type="EMBL" id="JASGBQ010000009">
    <property type="protein sequence ID" value="MDI9242236.1"/>
    <property type="molecule type" value="Genomic_DNA"/>
</dbReference>
<dbReference type="AlphaFoldDB" id="A0AAP4B8Z8"/>
<dbReference type="InterPro" id="IPR044304">
    <property type="entry name" value="NUBPL-like"/>
</dbReference>
<evidence type="ECO:0000256" key="5">
    <source>
        <dbReference type="ARBA" id="ARBA00023014"/>
    </source>
</evidence>
<keyword evidence="6" id="KW-0378">Hydrolase</keyword>
<name>A0AAP4B8Z8_9FIRM</name>
<dbReference type="GO" id="GO:0046872">
    <property type="term" value="F:metal ion binding"/>
    <property type="evidence" value="ECO:0007669"/>
    <property type="project" value="UniProtKB-KW"/>
</dbReference>
<gene>
    <name evidence="7" type="ORF">QJ036_07050</name>
</gene>
<dbReference type="GO" id="GO:0016887">
    <property type="term" value="F:ATP hydrolysis activity"/>
    <property type="evidence" value="ECO:0007669"/>
    <property type="project" value="UniProtKB-UniRule"/>
</dbReference>
<comment type="subunit">
    <text evidence="6">Homodimer.</text>
</comment>
<evidence type="ECO:0000256" key="6">
    <source>
        <dbReference type="HAMAP-Rule" id="MF_02040"/>
    </source>
</evidence>
<comment type="function">
    <text evidence="6">Binds and transfers iron-sulfur (Fe-S) clusters to target apoproteins. Can hydrolyze ATP.</text>
</comment>
<sequence length="277" mass="29651">MAEEKKCSSTSCGKSSCEGCDKAKTDFSVKPHAMSHIKKVIGVVSGKGGVGKSMVTSLLAVTMSKKGYKCGILDADITGPSIPKAFGVKDKIMSNGEAMLPVYSEGGVPIISINLLLQNETDPVVWRGPVIANTVKQFWSDVIWGDLDYLFIDMPPGTGDVPLTVFQSLPVDAIVVVTSPQELVSMIVAKAVKMAELMKIPVAGLVENMSYFHCPDNGKDYQIFGESHIDEVAGRYGLPVLARIPIDPALAAACDEGRIEEFAGSCMDDAVMMLEDR</sequence>
<organism evidence="7 8">
    <name type="scientific">Fusibacillus kribbianus</name>
    <dbReference type="NCBI Taxonomy" id="3044208"/>
    <lineage>
        <taxon>Bacteria</taxon>
        <taxon>Bacillati</taxon>
        <taxon>Bacillota</taxon>
        <taxon>Clostridia</taxon>
        <taxon>Lachnospirales</taxon>
        <taxon>Lachnospiraceae</taxon>
        <taxon>Fusibacillus</taxon>
    </lineage>
</organism>
<keyword evidence="1 6" id="KW-0479">Metal-binding</keyword>
<dbReference type="SUPFAM" id="SSF52540">
    <property type="entry name" value="P-loop containing nucleoside triphosphate hydrolases"/>
    <property type="match status" value="1"/>
</dbReference>
<dbReference type="CDD" id="cd02037">
    <property type="entry name" value="Mrp_NBP35"/>
    <property type="match status" value="1"/>
</dbReference>
<dbReference type="InterPro" id="IPR033756">
    <property type="entry name" value="YlxH/NBP35"/>
</dbReference>
<evidence type="ECO:0000256" key="4">
    <source>
        <dbReference type="ARBA" id="ARBA00023004"/>
    </source>
</evidence>
<keyword evidence="5 6" id="KW-0411">Iron-sulfur</keyword>
<dbReference type="GO" id="GO:0051539">
    <property type="term" value="F:4 iron, 4 sulfur cluster binding"/>
    <property type="evidence" value="ECO:0007669"/>
    <property type="project" value="TreeGrafter"/>
</dbReference>
<dbReference type="PANTHER" id="PTHR42961:SF2">
    <property type="entry name" value="IRON-SULFUR PROTEIN NUBPL"/>
    <property type="match status" value="1"/>
</dbReference>
<evidence type="ECO:0000256" key="3">
    <source>
        <dbReference type="ARBA" id="ARBA00022840"/>
    </source>
</evidence>
<feature type="binding site" evidence="6">
    <location>
        <begin position="46"/>
        <end position="53"/>
    </location>
    <ligand>
        <name>ATP</name>
        <dbReference type="ChEBI" id="CHEBI:30616"/>
    </ligand>
</feature>
<reference evidence="7 8" key="1">
    <citation type="submission" date="2023-05" db="EMBL/GenBank/DDBJ databases">
        <title>[ruminococcus] sp. nov., isolated from a pig farm feces dump.</title>
        <authorList>
            <person name="Chang Y.-H."/>
        </authorList>
    </citation>
    <scope>NUCLEOTIDE SEQUENCE [LARGE SCALE GENOMIC DNA]</scope>
    <source>
        <strain evidence="7 8">YH-rum2234</strain>
    </source>
</reference>
<dbReference type="HAMAP" id="MF_02040">
    <property type="entry name" value="Mrp_NBP35"/>
    <property type="match status" value="1"/>
</dbReference>
<dbReference type="GO" id="GO:0005524">
    <property type="term" value="F:ATP binding"/>
    <property type="evidence" value="ECO:0007669"/>
    <property type="project" value="UniProtKB-UniRule"/>
</dbReference>
<dbReference type="Gene3D" id="3.40.50.300">
    <property type="entry name" value="P-loop containing nucleotide triphosphate hydrolases"/>
    <property type="match status" value="1"/>
</dbReference>
<keyword evidence="2 6" id="KW-0547">Nucleotide-binding</keyword>